<reference evidence="3 4" key="1">
    <citation type="submission" date="2023-12" db="EMBL/GenBank/DDBJ databases">
        <title>Novel species of the genus Arcicella isolated from rivers.</title>
        <authorList>
            <person name="Lu H."/>
        </authorList>
    </citation>
    <scope>NUCLEOTIDE SEQUENCE [LARGE SCALE GENOMIC DNA]</scope>
    <source>
        <strain evidence="3 4">DC2W</strain>
    </source>
</reference>
<feature type="domain" description="Thiopeptide-type bacteriocin biosynthesis" evidence="2">
    <location>
        <begin position="767"/>
        <end position="1041"/>
    </location>
</feature>
<comment type="caution">
    <text evidence="3">The sequence shown here is derived from an EMBL/GenBank/DDBJ whole genome shotgun (WGS) entry which is preliminary data.</text>
</comment>
<evidence type="ECO:0000259" key="2">
    <source>
        <dbReference type="Pfam" id="PF14028"/>
    </source>
</evidence>
<dbReference type="RefSeq" id="WP_323327904.1">
    <property type="nucleotide sequence ID" value="NZ_JAYGIL010000008.1"/>
</dbReference>
<organism evidence="3 4">
    <name type="scientific">Arcicella gelida</name>
    <dbReference type="NCBI Taxonomy" id="2984195"/>
    <lineage>
        <taxon>Bacteria</taxon>
        <taxon>Pseudomonadati</taxon>
        <taxon>Bacteroidota</taxon>
        <taxon>Cytophagia</taxon>
        <taxon>Cytophagales</taxon>
        <taxon>Flectobacillaceae</taxon>
        <taxon>Arcicella</taxon>
    </lineage>
</organism>
<evidence type="ECO:0000259" key="1">
    <source>
        <dbReference type="Pfam" id="PF04738"/>
    </source>
</evidence>
<accession>A0ABU5S384</accession>
<keyword evidence="4" id="KW-1185">Reference proteome</keyword>
<dbReference type="Pfam" id="PF14028">
    <property type="entry name" value="Lant_dehydr_C"/>
    <property type="match status" value="1"/>
</dbReference>
<dbReference type="InterPro" id="IPR006827">
    <property type="entry name" value="Lant_deHydtase_N"/>
</dbReference>
<dbReference type="EMBL" id="JAYGIL010000008">
    <property type="protein sequence ID" value="MEA5402900.1"/>
    <property type="molecule type" value="Genomic_DNA"/>
</dbReference>
<evidence type="ECO:0000313" key="3">
    <source>
        <dbReference type="EMBL" id="MEA5402900.1"/>
    </source>
</evidence>
<dbReference type="NCBIfam" id="TIGR03891">
    <property type="entry name" value="thiopep_ocin"/>
    <property type="match status" value="1"/>
</dbReference>
<name>A0ABU5S384_9BACT</name>
<sequence length="1052" mass="122622">MNYSFFNQFIVRTPLYSIEKLQVVLSQNSLEVSMNALFNFFQEPINQEALFLASPDLKSRLLDYYKGEIKEQTKVKALAYSLMKYFQRMTTRCTPFGLFAGIGVGDIKSNTNIIIDTQIAKNRHTRLDMNYLCALATAIVQIDVIQEEIKFYVNNSIYLIGEEVRYVEYHYHNTRRIHQISSVDFSEYLQKIFEVAKSGATKQQLSNAIINDQISQEEADIFINEIITSQLLVSQLEPSVCGEEFIFQLINTLKELPSDKSFTINEQVMSIGSLVQLLISIQEKLDELDNSEYNDVHLYLAFAENLKQLGIEIELGKLFQTDFVRKSDKCTLDEAILTDIVSTARFLNKISIKYGETKLEKFAKAFYERYEDAEIPLLYALDVETGIGYIQSNDNPDNNKNKISWSKLDEILLNKILQSKVSNTFEITLIDEDFKDFKENWDDQQDTIGFMVELLKDSGGQIKTVMSNGGGSSAGNILGRFCHASQDIDALVRSIITKEDELKSSDTILAEIVHLPESRTGNILMRPTIRNYEIPYLAKASVSDEFQISPDDLYISVRRSNVFLRSKKLNKIIIPRLTNAHNFGHNSLPIYNFLCDLQTQHSRGGVSFNWGALENNYNFLPRVNYKQSIISPAKWILRKDTFEHLLKIEDNEQLMKGVQDWKSEWKMPNIIQLVDFDNELLVDLQNILSTKTFLNTIKKRDFVQLTEFLFNKDNCLITDSDNNHYVNQFVIAFYRNEKLNKNESLYELPQIINTIPIKRSFITGEDWLYFKIYCGAKTADQILKYGLTDALRQLRENGLIKKWFFIRYTDPKNHLRVRFEVTDTFQISEVIKILKGSLSYFLDNKLIWKTQTDTYNRELERYGASSIEFSESLFQLSSEQIIQFLEILNGEDEVRDNEISWFFGLKTIDMLLDSFKFDIYAKKDLLENLSENFGREFNMNLELKKQIGERFRKERNTIVNCLKNEYNLDDDFKTAFNILHQSKIMCDTIAQSVLRLHQTNLLETPLSQLLSSYIHMIMNRLFTSNQRHTEMIQYHLLWHFYRSEIAQRKKLD</sequence>
<evidence type="ECO:0000313" key="4">
    <source>
        <dbReference type="Proteomes" id="UP001303899"/>
    </source>
</evidence>
<gene>
    <name evidence="3" type="ORF">VB776_08240</name>
</gene>
<feature type="domain" description="Lantibiotic dehydratase N-terminal" evidence="1">
    <location>
        <begin position="43"/>
        <end position="688"/>
    </location>
</feature>
<dbReference type="Pfam" id="PF04738">
    <property type="entry name" value="Lant_dehydr_N"/>
    <property type="match status" value="1"/>
</dbReference>
<dbReference type="Proteomes" id="UP001303899">
    <property type="component" value="Unassembled WGS sequence"/>
</dbReference>
<dbReference type="InterPro" id="IPR023809">
    <property type="entry name" value="Thiopep_bacteriocin_synth_dom"/>
</dbReference>
<proteinExistence type="predicted"/>
<protein>
    <submittedName>
        <fullName evidence="3">Lantibiotic dehydratase</fullName>
    </submittedName>
</protein>